<feature type="non-terminal residue" evidence="2">
    <location>
        <position position="137"/>
    </location>
</feature>
<keyword evidence="3" id="KW-1185">Reference proteome</keyword>
<sequence length="137" mass="14762">MSPGILVAMVRSTFGGAENFGSFYRVSSFASIGPPSLTAIGKAKEEDKDNNDDQLKWSSDPSGVARDKASHVWPDSDLDSTQARGMKEKNNSKCERRTLLPKVPLAIRASSNMKVLAGVKDLGHRLPRPLTTGSTTT</sequence>
<feature type="compositionally biased region" description="Basic and acidic residues" evidence="1">
    <location>
        <begin position="44"/>
        <end position="55"/>
    </location>
</feature>
<dbReference type="Proteomes" id="UP000053573">
    <property type="component" value="Unassembled WGS sequence"/>
</dbReference>
<evidence type="ECO:0000313" key="2">
    <source>
        <dbReference type="EMBL" id="KLJ07607.1"/>
    </source>
</evidence>
<proteinExistence type="predicted"/>
<evidence type="ECO:0000313" key="3">
    <source>
        <dbReference type="Proteomes" id="UP000053573"/>
    </source>
</evidence>
<accession>A0A0H1B9B0</accession>
<dbReference type="AlphaFoldDB" id="A0A0H1B9B0"/>
<comment type="caution">
    <text evidence="2">The sequence shown here is derived from an EMBL/GenBank/DDBJ whole genome shotgun (WGS) entry which is preliminary data.</text>
</comment>
<organism evidence="2 3">
    <name type="scientific">Blastomyces silverae</name>
    <dbReference type="NCBI Taxonomy" id="2060906"/>
    <lineage>
        <taxon>Eukaryota</taxon>
        <taxon>Fungi</taxon>
        <taxon>Dikarya</taxon>
        <taxon>Ascomycota</taxon>
        <taxon>Pezizomycotina</taxon>
        <taxon>Eurotiomycetes</taxon>
        <taxon>Eurotiomycetidae</taxon>
        <taxon>Onygenales</taxon>
        <taxon>Ajellomycetaceae</taxon>
        <taxon>Blastomyces</taxon>
    </lineage>
</organism>
<dbReference type="EMBL" id="LDEV01002792">
    <property type="protein sequence ID" value="KLJ07607.1"/>
    <property type="molecule type" value="Genomic_DNA"/>
</dbReference>
<evidence type="ECO:0000256" key="1">
    <source>
        <dbReference type="SAM" id="MobiDB-lite"/>
    </source>
</evidence>
<feature type="region of interest" description="Disordered" evidence="1">
    <location>
        <begin position="44"/>
        <end position="92"/>
    </location>
</feature>
<name>A0A0H1B9B0_9EURO</name>
<protein>
    <submittedName>
        <fullName evidence="2">Uncharacterized protein</fullName>
    </submittedName>
</protein>
<gene>
    <name evidence="2" type="ORF">EMPG_16910</name>
</gene>
<reference evidence="3" key="1">
    <citation type="journal article" date="2015" name="PLoS Genet.">
        <title>The dynamic genome and transcriptome of the human fungal pathogen Blastomyces and close relative Emmonsia.</title>
        <authorList>
            <person name="Munoz J.F."/>
            <person name="Gauthier G.M."/>
            <person name="Desjardins C.A."/>
            <person name="Gallo J.E."/>
            <person name="Holder J."/>
            <person name="Sullivan T.D."/>
            <person name="Marty A.J."/>
            <person name="Carmen J.C."/>
            <person name="Chen Z."/>
            <person name="Ding L."/>
            <person name="Gujja S."/>
            <person name="Magrini V."/>
            <person name="Misas E."/>
            <person name="Mitreva M."/>
            <person name="Priest M."/>
            <person name="Saif S."/>
            <person name="Whiston E.A."/>
            <person name="Young S."/>
            <person name="Zeng Q."/>
            <person name="Goldman W.E."/>
            <person name="Mardis E.R."/>
            <person name="Taylor J.W."/>
            <person name="McEwen J.G."/>
            <person name="Clay O.K."/>
            <person name="Klein B.S."/>
            <person name="Cuomo C.A."/>
        </authorList>
    </citation>
    <scope>NUCLEOTIDE SEQUENCE [LARGE SCALE GENOMIC DNA]</scope>
    <source>
        <strain evidence="3">UAMH 139</strain>
    </source>
</reference>